<dbReference type="EMBL" id="BDCO01000002">
    <property type="protein sequence ID" value="GAT33013.1"/>
    <property type="molecule type" value="Genomic_DNA"/>
</dbReference>
<keyword evidence="2" id="KW-0378">Hydrolase</keyword>
<dbReference type="PROSITE" id="PS00149">
    <property type="entry name" value="SULFATASE_2"/>
    <property type="match status" value="1"/>
</dbReference>
<reference evidence="5" key="1">
    <citation type="journal article" date="2017" name="Genome Announc.">
        <title>Draft Genome Sequence of Terrimicrobium sacchariphilum NM-5T, a Facultative Anaerobic Soil Bacterium of the Class Spartobacteria.</title>
        <authorList>
            <person name="Qiu Y.L."/>
            <person name="Tourlousse D.M."/>
            <person name="Matsuura N."/>
            <person name="Ohashi A."/>
            <person name="Sekiguchi Y."/>
        </authorList>
    </citation>
    <scope>NUCLEOTIDE SEQUENCE [LARGE SCALE GENOMIC DNA]</scope>
    <source>
        <strain evidence="5">NM-5</strain>
    </source>
</reference>
<sequence>MPQTFHCASPKLCLPGSIRTRIKSLSRLGQLSCLALVLLTLLALSSWKANAAEPLPNIVLINADDLGLGDVSCYGAKALSTPNLDRLAAGGLRFTDGHASAATCTPSRYSMLTGEYAWRQRGREILTGDANLIIKPGSTTLASILSHAGYRTGIVGKWHLGLGKGKIDWNTNISPGPLDVGFDSQFIIPATLDRVPCVFLEGSKVRNLSVDDPIEVSYSHRVGDLPTGKSHPEMLLMTADDQHSGTIVNGVSRIGFMKGGKSALWSDVDMPDLIVQKSVDFLEESKGKPFFLYLALVEPHVPRIPSARFAGKTPLGPRGDVILQLDWIVGQVLDALDNRGLASNTIVIFTSDNGPVLNDGYGDQAVAKNGTHTPAGPYKGRKYVAYEGGTRVPFIVRWPEKIKPGVSDALVCQIDFPRTFAQLTGQSIESGAAPDSQNMLAPLLGETQQGRKTLVEEGVSEMGFRDGSWKLIVPKNPKKDAGAPTVSVNNSQLFNLAEDEGEKINLAQKDPQRLEAMLAQLQRILNGGTE</sequence>
<dbReference type="PANTHER" id="PTHR43751:SF6">
    <property type="entry name" value="N-ACETYLGALACTOSAMINE-6-O-SULFATASE"/>
    <property type="match status" value="1"/>
</dbReference>
<dbReference type="Gene3D" id="3.40.720.10">
    <property type="entry name" value="Alkaline Phosphatase, subunit A"/>
    <property type="match status" value="1"/>
</dbReference>
<dbReference type="InterPro" id="IPR017850">
    <property type="entry name" value="Alkaline_phosphatase_core_sf"/>
</dbReference>
<evidence type="ECO:0000313" key="4">
    <source>
        <dbReference type="EMBL" id="GAT33013.1"/>
    </source>
</evidence>
<feature type="domain" description="Sulfatase N-terminal" evidence="3">
    <location>
        <begin position="272"/>
        <end position="425"/>
    </location>
</feature>
<dbReference type="PROSITE" id="PS00523">
    <property type="entry name" value="SULFATASE_1"/>
    <property type="match status" value="1"/>
</dbReference>
<dbReference type="Gene3D" id="3.30.1120.10">
    <property type="match status" value="1"/>
</dbReference>
<evidence type="ECO:0000256" key="1">
    <source>
        <dbReference type="ARBA" id="ARBA00008779"/>
    </source>
</evidence>
<dbReference type="STRING" id="690879.TSACC_21418"/>
<dbReference type="SUPFAM" id="SSF53649">
    <property type="entry name" value="Alkaline phosphatase-like"/>
    <property type="match status" value="1"/>
</dbReference>
<dbReference type="Proteomes" id="UP000076023">
    <property type="component" value="Unassembled WGS sequence"/>
</dbReference>
<gene>
    <name evidence="4" type="ORF">TSACC_21418</name>
</gene>
<dbReference type="OrthoDB" id="9762324at2"/>
<dbReference type="InParanoid" id="A0A146G6L5"/>
<evidence type="ECO:0000259" key="3">
    <source>
        <dbReference type="Pfam" id="PF00884"/>
    </source>
</evidence>
<comment type="caution">
    <text evidence="4">The sequence shown here is derived from an EMBL/GenBank/DDBJ whole genome shotgun (WGS) entry which is preliminary data.</text>
</comment>
<feature type="domain" description="Sulfatase N-terminal" evidence="3">
    <location>
        <begin position="56"/>
        <end position="163"/>
    </location>
</feature>
<evidence type="ECO:0000313" key="5">
    <source>
        <dbReference type="Proteomes" id="UP000076023"/>
    </source>
</evidence>
<keyword evidence="5" id="KW-1185">Reference proteome</keyword>
<proteinExistence type="inferred from homology"/>
<dbReference type="AlphaFoldDB" id="A0A146G6L5"/>
<dbReference type="InterPro" id="IPR000917">
    <property type="entry name" value="Sulfatase_N"/>
</dbReference>
<evidence type="ECO:0000256" key="2">
    <source>
        <dbReference type="ARBA" id="ARBA00022801"/>
    </source>
</evidence>
<name>A0A146G6L5_TERSA</name>
<comment type="similarity">
    <text evidence="1">Belongs to the sulfatase family.</text>
</comment>
<dbReference type="RefSeq" id="WP_084400301.1">
    <property type="nucleotide sequence ID" value="NZ_BDCO01000002.1"/>
</dbReference>
<dbReference type="CDD" id="cd16143">
    <property type="entry name" value="ARS_like"/>
    <property type="match status" value="1"/>
</dbReference>
<dbReference type="InterPro" id="IPR052701">
    <property type="entry name" value="GAG_Ulvan_Degrading_Sulfatases"/>
</dbReference>
<organism evidence="4 5">
    <name type="scientific">Terrimicrobium sacchariphilum</name>
    <dbReference type="NCBI Taxonomy" id="690879"/>
    <lineage>
        <taxon>Bacteria</taxon>
        <taxon>Pseudomonadati</taxon>
        <taxon>Verrucomicrobiota</taxon>
        <taxon>Terrimicrobiia</taxon>
        <taxon>Terrimicrobiales</taxon>
        <taxon>Terrimicrobiaceae</taxon>
        <taxon>Terrimicrobium</taxon>
    </lineage>
</organism>
<dbReference type="PANTHER" id="PTHR43751">
    <property type="entry name" value="SULFATASE"/>
    <property type="match status" value="1"/>
</dbReference>
<dbReference type="Pfam" id="PF00884">
    <property type="entry name" value="Sulfatase"/>
    <property type="match status" value="2"/>
</dbReference>
<accession>A0A146G6L5</accession>
<protein>
    <submittedName>
        <fullName evidence="4">Arylsulfatase A</fullName>
    </submittedName>
</protein>
<dbReference type="InterPro" id="IPR024607">
    <property type="entry name" value="Sulfatase_CS"/>
</dbReference>
<dbReference type="GO" id="GO:0016787">
    <property type="term" value="F:hydrolase activity"/>
    <property type="evidence" value="ECO:0007669"/>
    <property type="project" value="UniProtKB-KW"/>
</dbReference>